<gene>
    <name evidence="5" type="ORF">IE81DRAFT_346228</name>
</gene>
<dbReference type="OrthoDB" id="5945798at2759"/>
<dbReference type="Proteomes" id="UP000245783">
    <property type="component" value="Unassembled WGS sequence"/>
</dbReference>
<dbReference type="PRINTS" id="PR00069">
    <property type="entry name" value="ALDKETRDTASE"/>
</dbReference>
<dbReference type="InterPro" id="IPR023210">
    <property type="entry name" value="NADP_OxRdtase_dom"/>
</dbReference>
<evidence type="ECO:0000256" key="3">
    <source>
        <dbReference type="PIRSR" id="PIRSR000097-3"/>
    </source>
</evidence>
<name>A0A316W403_9BASI</name>
<reference evidence="5 6" key="1">
    <citation type="journal article" date="2018" name="Mol. Biol. Evol.">
        <title>Broad Genomic Sampling Reveals a Smut Pathogenic Ancestry of the Fungal Clade Ustilaginomycotina.</title>
        <authorList>
            <person name="Kijpornyongpan T."/>
            <person name="Mondo S.J."/>
            <person name="Barry K."/>
            <person name="Sandor L."/>
            <person name="Lee J."/>
            <person name="Lipzen A."/>
            <person name="Pangilinan J."/>
            <person name="LaButti K."/>
            <person name="Hainaut M."/>
            <person name="Henrissat B."/>
            <person name="Grigoriev I.V."/>
            <person name="Spatafora J.W."/>
            <person name="Aime M.C."/>
        </authorList>
    </citation>
    <scope>NUCLEOTIDE SEQUENCE [LARGE SCALE GENOMIC DNA]</scope>
    <source>
        <strain evidence="5 6">MCA 4658</strain>
    </source>
</reference>
<feature type="binding site" evidence="2">
    <location>
        <position position="116"/>
    </location>
    <ligand>
        <name>substrate</name>
    </ligand>
</feature>
<evidence type="ECO:0000313" key="6">
    <source>
        <dbReference type="Proteomes" id="UP000245783"/>
    </source>
</evidence>
<dbReference type="RefSeq" id="XP_025370998.1">
    <property type="nucleotide sequence ID" value="XM_025516015.1"/>
</dbReference>
<dbReference type="STRING" id="1522189.A0A316W403"/>
<dbReference type="PIRSF" id="PIRSF000097">
    <property type="entry name" value="AKR"/>
    <property type="match status" value="1"/>
</dbReference>
<evidence type="ECO:0000313" key="5">
    <source>
        <dbReference type="EMBL" id="PWN43838.1"/>
    </source>
</evidence>
<dbReference type="InterPro" id="IPR036812">
    <property type="entry name" value="NAD(P)_OxRdtase_dom_sf"/>
</dbReference>
<dbReference type="GO" id="GO:0016491">
    <property type="term" value="F:oxidoreductase activity"/>
    <property type="evidence" value="ECO:0007669"/>
    <property type="project" value="InterPro"/>
</dbReference>
<protein>
    <submittedName>
        <fullName evidence="5">Putative GCY1-galactose-induced protein of aldo/keto reductase family</fullName>
    </submittedName>
</protein>
<feature type="site" description="Lowers pKa of active site Tyr" evidence="3">
    <location>
        <position position="86"/>
    </location>
</feature>
<dbReference type="Pfam" id="PF00248">
    <property type="entry name" value="Aldo_ket_red"/>
    <property type="match status" value="1"/>
</dbReference>
<accession>A0A316W403</accession>
<keyword evidence="6" id="KW-1185">Reference proteome</keyword>
<dbReference type="EMBL" id="KZ819366">
    <property type="protein sequence ID" value="PWN43838.1"/>
    <property type="molecule type" value="Genomic_DNA"/>
</dbReference>
<proteinExistence type="predicted"/>
<dbReference type="InParanoid" id="A0A316W403"/>
<sequence>MSHPTSEAPKAAPVPYFTLNNGVKMPAVLMGCWQGDFEGEGKNLDLAISNGYRGLDTATQYKNEAIVGQVIAESGLSRDQLFVTTKLANSEHHDVAGALSRSLEKLGGQIDLYLMHWPQGVDQSTGALFSDQSSGNELPDYVRTWKEMEKAYKASNGKVRAIGVSNFSIKTFTELLKHAEVVPAVNQIEGHPYLPEAELVQWSNERKIHTSLYSPLGQSNSPLLKDDLLNSIAASHNATVAQVIFAWAIANGLSVNPRSTNPERQVQNITLITLTDEEVKRIDTLHKEDGKHTRLCNVAWSKENSTAGGWTLQQLGWDIGFETA</sequence>
<dbReference type="Gene3D" id="3.20.20.100">
    <property type="entry name" value="NADP-dependent oxidoreductase domain"/>
    <property type="match status" value="1"/>
</dbReference>
<organism evidence="5 6">
    <name type="scientific">Ceraceosorus guamensis</name>
    <dbReference type="NCBI Taxonomy" id="1522189"/>
    <lineage>
        <taxon>Eukaryota</taxon>
        <taxon>Fungi</taxon>
        <taxon>Dikarya</taxon>
        <taxon>Basidiomycota</taxon>
        <taxon>Ustilaginomycotina</taxon>
        <taxon>Exobasidiomycetes</taxon>
        <taxon>Ceraceosorales</taxon>
        <taxon>Ceraceosoraceae</taxon>
        <taxon>Ceraceosorus</taxon>
    </lineage>
</organism>
<dbReference type="GeneID" id="37037885"/>
<dbReference type="InterPro" id="IPR020471">
    <property type="entry name" value="AKR"/>
</dbReference>
<evidence type="ECO:0000256" key="1">
    <source>
        <dbReference type="PIRSR" id="PIRSR000097-1"/>
    </source>
</evidence>
<evidence type="ECO:0000256" key="2">
    <source>
        <dbReference type="PIRSR" id="PIRSR000097-2"/>
    </source>
</evidence>
<feature type="active site" description="Proton donor" evidence="1">
    <location>
        <position position="61"/>
    </location>
</feature>
<dbReference type="SUPFAM" id="SSF51430">
    <property type="entry name" value="NAD(P)-linked oxidoreductase"/>
    <property type="match status" value="1"/>
</dbReference>
<feature type="domain" description="NADP-dependent oxidoreductase" evidence="4">
    <location>
        <begin position="43"/>
        <end position="285"/>
    </location>
</feature>
<evidence type="ECO:0000259" key="4">
    <source>
        <dbReference type="Pfam" id="PF00248"/>
    </source>
</evidence>
<dbReference type="AlphaFoldDB" id="A0A316W403"/>
<dbReference type="CDD" id="cd19071">
    <property type="entry name" value="AKR_AKR1-5-like"/>
    <property type="match status" value="1"/>
</dbReference>
<dbReference type="PANTHER" id="PTHR11732">
    <property type="entry name" value="ALDO/KETO REDUCTASE"/>
    <property type="match status" value="1"/>
</dbReference>